<protein>
    <recommendedName>
        <fullName evidence="2">N-acetylglucosaminylphosphatidylinositol deacetylase</fullName>
        <ecNumber evidence="2">3.5.1.89</ecNumber>
    </recommendedName>
</protein>
<comment type="caution">
    <text evidence="3">The sequence shown here is derived from an EMBL/GenBank/DDBJ whole genome shotgun (WGS) entry which is preliminary data.</text>
</comment>
<accession>A0AAD7T0Z5</accession>
<name>A0AAD7T0Z5_9TELE</name>
<dbReference type="EMBL" id="JAINUG010000019">
    <property type="protein sequence ID" value="KAJ8412414.1"/>
    <property type="molecule type" value="Genomic_DNA"/>
</dbReference>
<comment type="similarity">
    <text evidence="1">Belongs to the PIGL family.</text>
</comment>
<dbReference type="InterPro" id="IPR003737">
    <property type="entry name" value="GlcNAc_PI_deacetylase-related"/>
</dbReference>
<evidence type="ECO:0000313" key="4">
    <source>
        <dbReference type="Proteomes" id="UP001221898"/>
    </source>
</evidence>
<evidence type="ECO:0000256" key="1">
    <source>
        <dbReference type="ARBA" id="ARBA00006066"/>
    </source>
</evidence>
<evidence type="ECO:0000313" key="3">
    <source>
        <dbReference type="EMBL" id="KAJ8412414.1"/>
    </source>
</evidence>
<dbReference type="PANTHER" id="PTHR12993:SF11">
    <property type="entry name" value="N-ACETYLGLUCOSAMINYL-PHOSPHATIDYLINOSITOL DE-N-ACETYLASE"/>
    <property type="match status" value="1"/>
</dbReference>
<evidence type="ECO:0000256" key="2">
    <source>
        <dbReference type="ARBA" id="ARBA00012176"/>
    </source>
</evidence>
<gene>
    <name evidence="3" type="ORF">AAFF_G00127500</name>
</gene>
<dbReference type="EC" id="3.5.1.89" evidence="2"/>
<dbReference type="Gene3D" id="3.40.50.10320">
    <property type="entry name" value="LmbE-like"/>
    <property type="match status" value="1"/>
</dbReference>
<reference evidence="3" key="1">
    <citation type="journal article" date="2023" name="Science">
        <title>Genome structures resolve the early diversification of teleost fishes.</title>
        <authorList>
            <person name="Parey E."/>
            <person name="Louis A."/>
            <person name="Montfort J."/>
            <person name="Bouchez O."/>
            <person name="Roques C."/>
            <person name="Iampietro C."/>
            <person name="Lluch J."/>
            <person name="Castinel A."/>
            <person name="Donnadieu C."/>
            <person name="Desvignes T."/>
            <person name="Floi Bucao C."/>
            <person name="Jouanno E."/>
            <person name="Wen M."/>
            <person name="Mejri S."/>
            <person name="Dirks R."/>
            <person name="Jansen H."/>
            <person name="Henkel C."/>
            <person name="Chen W.J."/>
            <person name="Zahm M."/>
            <person name="Cabau C."/>
            <person name="Klopp C."/>
            <person name="Thompson A.W."/>
            <person name="Robinson-Rechavi M."/>
            <person name="Braasch I."/>
            <person name="Lecointre G."/>
            <person name="Bobe J."/>
            <person name="Postlethwait J.H."/>
            <person name="Berthelot C."/>
            <person name="Roest Crollius H."/>
            <person name="Guiguen Y."/>
        </authorList>
    </citation>
    <scope>NUCLEOTIDE SEQUENCE</scope>
    <source>
        <strain evidence="3">NC1722</strain>
    </source>
</reference>
<dbReference type="Pfam" id="PF02585">
    <property type="entry name" value="PIG-L"/>
    <property type="match status" value="1"/>
</dbReference>
<dbReference type="InterPro" id="IPR024078">
    <property type="entry name" value="LmbE-like_dom_sf"/>
</dbReference>
<dbReference type="SUPFAM" id="SSF102588">
    <property type="entry name" value="LmbE-like"/>
    <property type="match status" value="1"/>
</dbReference>
<dbReference type="AlphaFoldDB" id="A0AAD7T0Z5"/>
<dbReference type="GO" id="GO:0000225">
    <property type="term" value="F:N-acetylglucosaminylphosphatidylinositol deacetylase activity"/>
    <property type="evidence" value="ECO:0007669"/>
    <property type="project" value="UniProtKB-EC"/>
</dbReference>
<dbReference type="PANTHER" id="PTHR12993">
    <property type="entry name" value="N-ACETYLGLUCOSAMINYL-PHOSPHATIDYLINOSITOL DE-N-ACETYLASE-RELATED"/>
    <property type="match status" value="1"/>
</dbReference>
<proteinExistence type="inferred from homology"/>
<organism evidence="3 4">
    <name type="scientific">Aldrovandia affinis</name>
    <dbReference type="NCBI Taxonomy" id="143900"/>
    <lineage>
        <taxon>Eukaryota</taxon>
        <taxon>Metazoa</taxon>
        <taxon>Chordata</taxon>
        <taxon>Craniata</taxon>
        <taxon>Vertebrata</taxon>
        <taxon>Euteleostomi</taxon>
        <taxon>Actinopterygii</taxon>
        <taxon>Neopterygii</taxon>
        <taxon>Teleostei</taxon>
        <taxon>Notacanthiformes</taxon>
        <taxon>Halosauridae</taxon>
        <taxon>Aldrovandia</taxon>
    </lineage>
</organism>
<dbReference type="Proteomes" id="UP001221898">
    <property type="component" value="Unassembled WGS sequence"/>
</dbReference>
<sequence>MLFGILVLCFLFSLYLIWLKVIYYRYSQNSGSNPWLQLNKKRDRRMCQDHLYPWQSEHENYFDDVRALLVTAHPDDECMFFAPTILRLLQSSASVHLLCLSSGNYYNQGDLRQKELRDSCNVLGIPASQVTIVDHKELPDDPSVEWNTHIISSMVLKQVKASSINMVLTFDGRGVSGHANHIAIYRALSYLASTRKIPDVYIISKS</sequence>
<keyword evidence="4" id="KW-1185">Reference proteome</keyword>
<dbReference type="GO" id="GO:0005783">
    <property type="term" value="C:endoplasmic reticulum"/>
    <property type="evidence" value="ECO:0007669"/>
    <property type="project" value="TreeGrafter"/>
</dbReference>